<reference evidence="7 8" key="1">
    <citation type="submission" date="2021-01" db="EMBL/GenBank/DDBJ databases">
        <title>Whole genome shotgun sequence of Asanoa siamensis NBRC 107932.</title>
        <authorList>
            <person name="Komaki H."/>
            <person name="Tamura T."/>
        </authorList>
    </citation>
    <scope>NUCLEOTIDE SEQUENCE [LARGE SCALE GENOMIC DNA]</scope>
    <source>
        <strain evidence="7 8">NBRC 107932</strain>
    </source>
</reference>
<dbReference type="EC" id="2.1.1.72" evidence="1"/>
<dbReference type="PANTHER" id="PTHR33841:SF1">
    <property type="entry name" value="DNA METHYLTRANSFERASE A"/>
    <property type="match status" value="1"/>
</dbReference>
<dbReference type="PROSITE" id="PS00092">
    <property type="entry name" value="N6_MTASE"/>
    <property type="match status" value="1"/>
</dbReference>
<keyword evidence="2" id="KW-0489">Methyltransferase</keyword>
<feature type="domain" description="DNA methylase adenine-specific" evidence="6">
    <location>
        <begin position="343"/>
        <end position="446"/>
    </location>
</feature>
<evidence type="ECO:0000256" key="4">
    <source>
        <dbReference type="ARBA" id="ARBA00022747"/>
    </source>
</evidence>
<dbReference type="InterPro" id="IPR050953">
    <property type="entry name" value="N4_N6_ade-DNA_methylase"/>
</dbReference>
<evidence type="ECO:0000256" key="5">
    <source>
        <dbReference type="ARBA" id="ARBA00047942"/>
    </source>
</evidence>
<evidence type="ECO:0000256" key="3">
    <source>
        <dbReference type="ARBA" id="ARBA00022679"/>
    </source>
</evidence>
<keyword evidence="8" id="KW-1185">Reference proteome</keyword>
<dbReference type="EMBL" id="BONE01000072">
    <property type="protein sequence ID" value="GIF76886.1"/>
    <property type="molecule type" value="Genomic_DNA"/>
</dbReference>
<comment type="caution">
    <text evidence="7">The sequence shown here is derived from an EMBL/GenBank/DDBJ whole genome shotgun (WGS) entry which is preliminary data.</text>
</comment>
<proteinExistence type="predicted"/>
<evidence type="ECO:0000313" key="7">
    <source>
        <dbReference type="EMBL" id="GIF76886.1"/>
    </source>
</evidence>
<evidence type="ECO:0000313" key="8">
    <source>
        <dbReference type="Proteomes" id="UP000604117"/>
    </source>
</evidence>
<dbReference type="SUPFAM" id="SSF53335">
    <property type="entry name" value="S-adenosyl-L-methionine-dependent methyltransferases"/>
    <property type="match status" value="1"/>
</dbReference>
<sequence length="1052" mass="117906">MDHPEALPFVTDWAMAAHRWGCAYCHMANTGRHSAGFVPQYQQLRGFREPVADLLAKIASRDRPRSEATLQADIRRLLLAGDFGLSDDHVDVDLEVPAGGGRRIDIEAGYTAIEVKKNLGSARVVAEAEKQLAGYVTARSHQTGQHYVGILTDGVQWHAYQLQGEGLTRVTTYKNSPGTGDPLALFYWLEGILATQQGVLPTPTEIVQRLGAASTSHALDRAMLADLYAEHVDLPTVQVKRRLWAQLLHSALGTQFIDSDELFVEHTLLVNSADIIAHLVLGIDVLDLQPASLISGQRFEQAGIFGVVEQDFFDWTIEVPGGAQFVQSLARRLARFDWAHVEHDVLKILYESVIGTETRKRMGEYYTPDWLAEEIVNKSISQPLQQRVLDPACGSGTFLFHAVRKYLAAADVRGESVDSALASLSRHVIGVDLHPVAVALARVTYLLAIGRERLVDPGRDTINIPVYLGDSIQWRERLDLFTEEHLRISAGHGASLLEDVLRFPEHLLSDPSRFDRLVSNLASLAAKPRDKNTLPSLGAVFHRMAIAEEDQPMILETFAAMCRLHDEGRNHIWSYYIRNLARPVWLALRENRVDVLIGNPPWLSYRHMPIDMQKLFKDLSSDRGIWHGGKFATHQDLSALFVARAIQQYLAMGGSFAFVLPNAVLDRAYYAGFRSGWYDDSAEPVAVTFTATWDLRRLRPHPFPRGASVIFGRRTSSDQYRQMSATTQRWSGRIPASGGSWDVVEPNIEIKIAGLVSTGSLVEESPYAPRVNNGATIFPRVLFFVDVPHSPLGFAAGSRKVKSSRSNYEKQPWKDLERLEGVVETEFIRDVLLGESLLPYRLLPARRVVLPIVGQRLIASDDSVLDYYPGLADWWQQAVAVWENHRRSTRLTLGEQLDYRRKLSVQIPPSPLRLAYGASGMHVSAAVVEDPRVILEHGLYYCTISTHDEGLYLCAILNSALLTELIRPMMSYGKDERHVDKHIWQLPIPLYDKARPDHRRLVELGARQRDIVSGLAFDENTSFISLRRRIRTELATHPAATQIEAIVRAMLA</sequence>
<dbReference type="Gene3D" id="3.40.50.150">
    <property type="entry name" value="Vaccinia Virus protein VP39"/>
    <property type="match status" value="1"/>
</dbReference>
<evidence type="ECO:0000256" key="1">
    <source>
        <dbReference type="ARBA" id="ARBA00011900"/>
    </source>
</evidence>
<keyword evidence="3" id="KW-0808">Transferase</keyword>
<accession>A0ABQ4D021</accession>
<keyword evidence="7" id="KW-0378">Hydrolase</keyword>
<dbReference type="GO" id="GO:0004519">
    <property type="term" value="F:endonuclease activity"/>
    <property type="evidence" value="ECO:0007669"/>
    <property type="project" value="UniProtKB-KW"/>
</dbReference>
<organism evidence="7 8">
    <name type="scientific">Asanoa siamensis</name>
    <dbReference type="NCBI Taxonomy" id="926357"/>
    <lineage>
        <taxon>Bacteria</taxon>
        <taxon>Bacillati</taxon>
        <taxon>Actinomycetota</taxon>
        <taxon>Actinomycetes</taxon>
        <taxon>Micromonosporales</taxon>
        <taxon>Micromonosporaceae</taxon>
        <taxon>Asanoa</taxon>
    </lineage>
</organism>
<dbReference type="Proteomes" id="UP000604117">
    <property type="component" value="Unassembled WGS sequence"/>
</dbReference>
<dbReference type="InterPro" id="IPR029063">
    <property type="entry name" value="SAM-dependent_MTases_sf"/>
</dbReference>
<evidence type="ECO:0000256" key="2">
    <source>
        <dbReference type="ARBA" id="ARBA00022603"/>
    </source>
</evidence>
<keyword evidence="7" id="KW-0540">Nuclease</keyword>
<name>A0ABQ4D021_9ACTN</name>
<dbReference type="InterPro" id="IPR003356">
    <property type="entry name" value="DNA_methylase_A-5"/>
</dbReference>
<dbReference type="Pfam" id="PF02384">
    <property type="entry name" value="N6_Mtase"/>
    <property type="match status" value="1"/>
</dbReference>
<dbReference type="PANTHER" id="PTHR33841">
    <property type="entry name" value="DNA METHYLTRANSFERASE YEEA-RELATED"/>
    <property type="match status" value="1"/>
</dbReference>
<protein>
    <recommendedName>
        <fullName evidence="1">site-specific DNA-methyltransferase (adenine-specific)</fullName>
        <ecNumber evidence="1">2.1.1.72</ecNumber>
    </recommendedName>
</protein>
<comment type="catalytic activity">
    <reaction evidence="5">
        <text>a 2'-deoxyadenosine in DNA + S-adenosyl-L-methionine = an N(6)-methyl-2'-deoxyadenosine in DNA + S-adenosyl-L-homocysteine + H(+)</text>
        <dbReference type="Rhea" id="RHEA:15197"/>
        <dbReference type="Rhea" id="RHEA-COMP:12418"/>
        <dbReference type="Rhea" id="RHEA-COMP:12419"/>
        <dbReference type="ChEBI" id="CHEBI:15378"/>
        <dbReference type="ChEBI" id="CHEBI:57856"/>
        <dbReference type="ChEBI" id="CHEBI:59789"/>
        <dbReference type="ChEBI" id="CHEBI:90615"/>
        <dbReference type="ChEBI" id="CHEBI:90616"/>
        <dbReference type="EC" id="2.1.1.72"/>
    </reaction>
</comment>
<keyword evidence="4" id="KW-0680">Restriction system</keyword>
<keyword evidence="7" id="KW-0255">Endonuclease</keyword>
<evidence type="ECO:0000259" key="6">
    <source>
        <dbReference type="Pfam" id="PF02384"/>
    </source>
</evidence>
<gene>
    <name evidence="7" type="ORF">Asi02nite_64040</name>
</gene>
<dbReference type="InterPro" id="IPR002052">
    <property type="entry name" value="DNA_methylase_N6_adenine_CS"/>
</dbReference>
<dbReference type="PRINTS" id="PR00507">
    <property type="entry name" value="N12N6MTFRASE"/>
</dbReference>